<evidence type="ECO:0000313" key="1">
    <source>
        <dbReference type="EMBL" id="RCW78032.1"/>
    </source>
</evidence>
<gene>
    <name evidence="1" type="ORF">DFP89_14813</name>
</gene>
<protein>
    <submittedName>
        <fullName evidence="1">Uncharacterized protein</fullName>
    </submittedName>
</protein>
<proteinExistence type="predicted"/>
<evidence type="ECO:0000313" key="2">
    <source>
        <dbReference type="Proteomes" id="UP000253345"/>
    </source>
</evidence>
<dbReference type="EMBL" id="QPJL01000048">
    <property type="protein sequence ID" value="RCW78032.1"/>
    <property type="molecule type" value="Genomic_DNA"/>
</dbReference>
<name>A0A368YCV0_9RHOB</name>
<organism evidence="1 2">
    <name type="scientific">Paracoccus lutimaris</name>
    <dbReference type="NCBI Taxonomy" id="1490030"/>
    <lineage>
        <taxon>Bacteria</taxon>
        <taxon>Pseudomonadati</taxon>
        <taxon>Pseudomonadota</taxon>
        <taxon>Alphaproteobacteria</taxon>
        <taxon>Rhodobacterales</taxon>
        <taxon>Paracoccaceae</taxon>
        <taxon>Paracoccus</taxon>
    </lineage>
</organism>
<reference evidence="1 2" key="1">
    <citation type="submission" date="2018-07" db="EMBL/GenBank/DDBJ databases">
        <title>Genomic Encyclopedia of Type Strains, Phase III (KMG-III): the genomes of soil and plant-associated and newly described type strains.</title>
        <authorList>
            <person name="Whitman W."/>
        </authorList>
    </citation>
    <scope>NUCLEOTIDE SEQUENCE [LARGE SCALE GENOMIC DNA]</scope>
    <source>
        <strain evidence="1 2">CECT 8525</strain>
    </source>
</reference>
<dbReference type="AlphaFoldDB" id="A0A368YCV0"/>
<accession>A0A368YCV0</accession>
<sequence>MYHTNVYVTEKYTEVSASFSASLSGEVFSTLR</sequence>
<dbReference type="Proteomes" id="UP000253345">
    <property type="component" value="Unassembled WGS sequence"/>
</dbReference>
<comment type="caution">
    <text evidence="1">The sequence shown here is derived from an EMBL/GenBank/DDBJ whole genome shotgun (WGS) entry which is preliminary data.</text>
</comment>
<keyword evidence="2" id="KW-1185">Reference proteome</keyword>